<dbReference type="InterPro" id="IPR011662">
    <property type="entry name" value="Secretin/TonB_short_N"/>
</dbReference>
<evidence type="ECO:0000313" key="14">
    <source>
        <dbReference type="Proteomes" id="UP000644010"/>
    </source>
</evidence>
<sequence>MKKMKTIGLKMTNYFKCFCLSACFISISVNHLSALPISAQHEKLSINMQDKTLEDVFTFIENHSDYVFIYHASKIDLSHKVNVNIKDQPIKDILKDVFRGTGLTYVVKGRQVVVKKEDAPQTPGVKSVAVLQQQKGITVFGNIKDDTGFPLIGVNVVIKGSNQGVITDVDGNFSMEDVPSSAILRFSYIGYQPIEMKAQESIMLVMHEDNEKLEEVVVVGYGTQKKVNLTGAIEVVDGDRLKNRPSTNVSQVMQGTVSGVNFSYGNSGSEPGAKLNLQIRGQGEPYVLIDGTVGDLNMIDPNDIENISVLKDAAASAIYGARAPYGVVIITTKSGKREEKIQVDFSANVAFTKPIRKPRMVDSYTFVRAMNEFHDNQGESRLFAEETIDRIIAYINNPSLPETVPDATNSNQWATYLLANGNNDWIDVHFGSGVRNQENVSIKGGGKDLAFYLSAGHAYEKGILNFGKDTYRRINFNAKLDLSLTKWWKLSSNTRVVQSTRENPNYDDEGDYDMMIHQIFRTQPNQFLKSPNGYYSRLSRIPMIEAGSDKTITRGILQRFATDITPLKNWTISADYSIDFPYTSFTSNNLTAYEDLVDGSLSAIPTTVPSYVNKYKSHTMYNSLNVYTSYKFDLKDKHHFTAMLGFQQESNSYDYLSGLKKELITPEVPSISTATGEMQTTDDLTHWSTQGYFARLNYDYMGKYLLEVNARYDGTSKFTKDHRWGLFPSFSLGWNISHEKFWEAVSPYVNTLKLRTSWGSLGNQNVDAYQDLPLLGTEMNLEWILNSKRPAYTTAPNLINPVLTWESSKTVDVGADLGFFNNRLQITADYYQRLTFNRLGPAQALPAVLGADIPKENNSELRTRGWDLSFTWRDKVSNDFSYSVTAMLFDYKSVVTKYNNPTGILTTDYEGKTIGEIWGYETVGLIRTQEDADRINQSKSQNFINAQVWRTGDVMYRDLNNDGLINNGKNTVSDHGDLRIIGNNTPRYQFGITLSADYKGFDFMAFFQGTAKRDLWLTGNMFWGFNNWNQTTLFPHHLDYYRDAEESTYSGLGVNTDAYYPRPYSQSSLYKKNQQIQTRYLQNGAYLRLKNLQLGYSIPQTVLKKVGLQKSRIYCSAENVLTLTKLPVGFDPETANLGKYGNGKSMFSLAVLSFGLNVSF</sequence>
<evidence type="ECO:0000256" key="4">
    <source>
        <dbReference type="ARBA" id="ARBA00022496"/>
    </source>
</evidence>
<dbReference type="InterPro" id="IPR012910">
    <property type="entry name" value="Plug_dom"/>
</dbReference>
<dbReference type="NCBIfam" id="TIGR04057">
    <property type="entry name" value="SusC_RagA_signa"/>
    <property type="match status" value="1"/>
</dbReference>
<evidence type="ECO:0000256" key="2">
    <source>
        <dbReference type="ARBA" id="ARBA00022448"/>
    </source>
</evidence>
<evidence type="ECO:0000256" key="10">
    <source>
        <dbReference type="PROSITE-ProRule" id="PRU01360"/>
    </source>
</evidence>
<dbReference type="EMBL" id="JACOOI010000008">
    <property type="protein sequence ID" value="MBC5643061.1"/>
    <property type="molecule type" value="Genomic_DNA"/>
</dbReference>
<feature type="domain" description="Secretin/TonB short N-terminal" evidence="12">
    <location>
        <begin position="66"/>
        <end position="117"/>
    </location>
</feature>
<dbReference type="NCBIfam" id="TIGR04056">
    <property type="entry name" value="OMP_RagA_SusC"/>
    <property type="match status" value="1"/>
</dbReference>
<reference evidence="13 14" key="1">
    <citation type="submission" date="2020-08" db="EMBL/GenBank/DDBJ databases">
        <title>Genome public.</title>
        <authorList>
            <person name="Liu C."/>
            <person name="Sun Q."/>
        </authorList>
    </citation>
    <scope>NUCLEOTIDE SEQUENCE [LARGE SCALE GENOMIC DNA]</scope>
    <source>
        <strain evidence="13 14">BX2</strain>
    </source>
</reference>
<dbReference type="InterPro" id="IPR000531">
    <property type="entry name" value="Beta-barrel_TonB"/>
</dbReference>
<dbReference type="InterPro" id="IPR008969">
    <property type="entry name" value="CarboxyPept-like_regulatory"/>
</dbReference>
<dbReference type="Pfam" id="PF13715">
    <property type="entry name" value="CarbopepD_reg_2"/>
    <property type="match status" value="1"/>
</dbReference>
<comment type="subcellular location">
    <subcellularLocation>
        <location evidence="1 10">Cell outer membrane</location>
        <topology evidence="1 10">Multi-pass membrane protein</topology>
    </subcellularLocation>
</comment>
<keyword evidence="4" id="KW-0410">Iron transport</keyword>
<evidence type="ECO:0000256" key="11">
    <source>
        <dbReference type="RuleBase" id="RU003357"/>
    </source>
</evidence>
<keyword evidence="8 10" id="KW-0472">Membrane</keyword>
<dbReference type="Gene3D" id="2.40.170.20">
    <property type="entry name" value="TonB-dependent receptor, beta-barrel domain"/>
    <property type="match status" value="1"/>
</dbReference>
<keyword evidence="13" id="KW-0675">Receptor</keyword>
<dbReference type="InterPro" id="IPR036942">
    <property type="entry name" value="Beta-barrel_TonB_sf"/>
</dbReference>
<keyword evidence="6" id="KW-0408">Iron</keyword>
<dbReference type="Pfam" id="PF07715">
    <property type="entry name" value="Plug"/>
    <property type="match status" value="1"/>
</dbReference>
<keyword evidence="4" id="KW-0406">Ion transport</keyword>
<dbReference type="InterPro" id="IPR037066">
    <property type="entry name" value="Plug_dom_sf"/>
</dbReference>
<dbReference type="InterPro" id="IPR039426">
    <property type="entry name" value="TonB-dep_rcpt-like"/>
</dbReference>
<keyword evidence="9 10" id="KW-0998">Cell outer membrane</keyword>
<keyword evidence="5 10" id="KW-0812">Transmembrane</keyword>
<keyword evidence="7 11" id="KW-0798">TonB box</keyword>
<dbReference type="Gene3D" id="2.170.130.10">
    <property type="entry name" value="TonB-dependent receptor, plug domain"/>
    <property type="match status" value="1"/>
</dbReference>
<evidence type="ECO:0000259" key="12">
    <source>
        <dbReference type="SMART" id="SM00965"/>
    </source>
</evidence>
<dbReference type="Proteomes" id="UP000644010">
    <property type="component" value="Unassembled WGS sequence"/>
</dbReference>
<keyword evidence="2 10" id="KW-0813">Transport</keyword>
<keyword evidence="14" id="KW-1185">Reference proteome</keyword>
<evidence type="ECO:0000256" key="6">
    <source>
        <dbReference type="ARBA" id="ARBA00023004"/>
    </source>
</evidence>
<dbReference type="InterPro" id="IPR023997">
    <property type="entry name" value="TonB-dep_OMP_SusC/RagA_CS"/>
</dbReference>
<dbReference type="InterPro" id="IPR023996">
    <property type="entry name" value="TonB-dep_OMP_SusC/RagA"/>
</dbReference>
<name>A0ABR7DZW9_9BACT</name>
<accession>A0ABR7DZW9</accession>
<evidence type="ECO:0000313" key="13">
    <source>
        <dbReference type="EMBL" id="MBC5643061.1"/>
    </source>
</evidence>
<dbReference type="PROSITE" id="PS52016">
    <property type="entry name" value="TONB_DEPENDENT_REC_3"/>
    <property type="match status" value="1"/>
</dbReference>
<dbReference type="SUPFAM" id="SSF49464">
    <property type="entry name" value="Carboxypeptidase regulatory domain-like"/>
    <property type="match status" value="1"/>
</dbReference>
<evidence type="ECO:0000256" key="7">
    <source>
        <dbReference type="ARBA" id="ARBA00023077"/>
    </source>
</evidence>
<keyword evidence="3 10" id="KW-1134">Transmembrane beta strand</keyword>
<gene>
    <name evidence="13" type="ORF">H8S77_09215</name>
</gene>
<dbReference type="Gene3D" id="2.60.40.1120">
    <property type="entry name" value="Carboxypeptidase-like, regulatory domain"/>
    <property type="match status" value="1"/>
</dbReference>
<comment type="caution">
    <text evidence="13">The sequence shown here is derived from an EMBL/GenBank/DDBJ whole genome shotgun (WGS) entry which is preliminary data.</text>
</comment>
<dbReference type="Pfam" id="PF00593">
    <property type="entry name" value="TonB_dep_Rec_b-barrel"/>
    <property type="match status" value="1"/>
</dbReference>
<organism evidence="13 14">
    <name type="scientific">Parabacteroides segnis</name>
    <dbReference type="NCBI Taxonomy" id="2763058"/>
    <lineage>
        <taxon>Bacteria</taxon>
        <taxon>Pseudomonadati</taxon>
        <taxon>Bacteroidota</taxon>
        <taxon>Bacteroidia</taxon>
        <taxon>Bacteroidales</taxon>
        <taxon>Tannerellaceae</taxon>
        <taxon>Parabacteroides</taxon>
    </lineage>
</organism>
<evidence type="ECO:0000256" key="8">
    <source>
        <dbReference type="ARBA" id="ARBA00023136"/>
    </source>
</evidence>
<evidence type="ECO:0000256" key="3">
    <source>
        <dbReference type="ARBA" id="ARBA00022452"/>
    </source>
</evidence>
<dbReference type="SUPFAM" id="SSF56935">
    <property type="entry name" value="Porins"/>
    <property type="match status" value="1"/>
</dbReference>
<evidence type="ECO:0000256" key="1">
    <source>
        <dbReference type="ARBA" id="ARBA00004571"/>
    </source>
</evidence>
<evidence type="ECO:0000256" key="9">
    <source>
        <dbReference type="ARBA" id="ARBA00023237"/>
    </source>
</evidence>
<dbReference type="SMART" id="SM00965">
    <property type="entry name" value="STN"/>
    <property type="match status" value="1"/>
</dbReference>
<dbReference type="Pfam" id="PF07660">
    <property type="entry name" value="STN"/>
    <property type="match status" value="1"/>
</dbReference>
<comment type="similarity">
    <text evidence="10 11">Belongs to the TonB-dependent receptor family.</text>
</comment>
<evidence type="ECO:0000256" key="5">
    <source>
        <dbReference type="ARBA" id="ARBA00022692"/>
    </source>
</evidence>
<proteinExistence type="inferred from homology"/>
<dbReference type="RefSeq" id="WP_186959169.1">
    <property type="nucleotide sequence ID" value="NZ_JACOOI010000008.1"/>
</dbReference>
<protein>
    <submittedName>
        <fullName evidence="13">TonB-dependent receptor</fullName>
    </submittedName>
</protein>